<dbReference type="Proteomes" id="UP000807504">
    <property type="component" value="Unassembled WGS sequence"/>
</dbReference>
<dbReference type="AlphaFoldDB" id="A0A8T0G1B7"/>
<dbReference type="EMBL" id="JABXBU010000001">
    <property type="protein sequence ID" value="KAF8797011.1"/>
    <property type="molecule type" value="Genomic_DNA"/>
</dbReference>
<evidence type="ECO:0000313" key="1">
    <source>
        <dbReference type="EMBL" id="KAF8797011.1"/>
    </source>
</evidence>
<reference evidence="1" key="1">
    <citation type="journal article" date="2020" name="bioRxiv">
        <title>Chromosome-level reference genome of the European wasp spider Argiope bruennichi: a resource for studies on range expansion and evolutionary adaptation.</title>
        <authorList>
            <person name="Sheffer M.M."/>
            <person name="Hoppe A."/>
            <person name="Krehenwinkel H."/>
            <person name="Uhl G."/>
            <person name="Kuss A.W."/>
            <person name="Jensen L."/>
            <person name="Jensen C."/>
            <person name="Gillespie R.G."/>
            <person name="Hoff K.J."/>
            <person name="Prost S."/>
        </authorList>
    </citation>
    <scope>NUCLEOTIDE SEQUENCE</scope>
</reference>
<name>A0A8T0G1B7_ARGBR</name>
<comment type="caution">
    <text evidence="1">The sequence shown here is derived from an EMBL/GenBank/DDBJ whole genome shotgun (WGS) entry which is preliminary data.</text>
</comment>
<accession>A0A8T0G1B7</accession>
<gene>
    <name evidence="1" type="ORF">HNY73_001327</name>
</gene>
<evidence type="ECO:0000313" key="2">
    <source>
        <dbReference type="Proteomes" id="UP000807504"/>
    </source>
</evidence>
<organism evidence="1 2">
    <name type="scientific">Argiope bruennichi</name>
    <name type="common">Wasp spider</name>
    <name type="synonym">Aranea bruennichi</name>
    <dbReference type="NCBI Taxonomy" id="94029"/>
    <lineage>
        <taxon>Eukaryota</taxon>
        <taxon>Metazoa</taxon>
        <taxon>Ecdysozoa</taxon>
        <taxon>Arthropoda</taxon>
        <taxon>Chelicerata</taxon>
        <taxon>Arachnida</taxon>
        <taxon>Araneae</taxon>
        <taxon>Araneomorphae</taxon>
        <taxon>Entelegynae</taxon>
        <taxon>Araneoidea</taxon>
        <taxon>Araneidae</taxon>
        <taxon>Argiope</taxon>
    </lineage>
</organism>
<protein>
    <submittedName>
        <fullName evidence="1">Uncharacterized protein</fullName>
    </submittedName>
</protein>
<sequence length="423" mass="50709">MALIFIPSLQHIAAVKVALAVYNDDIEHFLDEFIETEDIFNYGNSFRISECQTAKIKERKNEIGQKLSTLLPKLLTNPVGNILQPIVAEIFYWVRDHYHVIKYIHKRHIMNNLRWKSEGTIDRIKTSKQLIRNENIDIRVRFIFACLYFYEQDVLELWQSMTAEGRESIHRIDCNLAVRFWVKWLRNRAVSPWAQWIPDYLNFQYGELITSGSNHGCRRIRISSFYIELSCVNKKKFLHSMWPRHAHIDDLRICYYLTDETERDKIFHNPGCVFESKTKDLLCFYLDWPFQTIFLDVVNQMWDHLTPDCFEHLLRFIVCQKLLQSMEDFDYLSGFKKLWNRTPNSYKEQIRKRRAFLVFKEVLNYDENTSYLPLEEKLHFSHNMNERTEVSRTLKDVSKKKVAWPKTIADDIRKLGEWINLTT</sequence>
<keyword evidence="2" id="KW-1185">Reference proteome</keyword>
<reference evidence="1" key="2">
    <citation type="submission" date="2020-06" db="EMBL/GenBank/DDBJ databases">
        <authorList>
            <person name="Sheffer M."/>
        </authorList>
    </citation>
    <scope>NUCLEOTIDE SEQUENCE</scope>
</reference>
<proteinExistence type="predicted"/>